<dbReference type="RefSeq" id="WP_194293352.1">
    <property type="nucleotide sequence ID" value="NZ_WEGH01000002.1"/>
</dbReference>
<feature type="transmembrane region" description="Helical" evidence="7">
    <location>
        <begin position="59"/>
        <end position="76"/>
    </location>
</feature>
<dbReference type="PANTHER" id="PTHR23517:SF13">
    <property type="entry name" value="MAJOR FACILITATOR SUPERFAMILY MFS_1"/>
    <property type="match status" value="1"/>
</dbReference>
<dbReference type="Proteomes" id="UP000487268">
    <property type="component" value="Unassembled WGS sequence"/>
</dbReference>
<dbReference type="Pfam" id="PF07690">
    <property type="entry name" value="MFS_1"/>
    <property type="match status" value="1"/>
</dbReference>
<feature type="transmembrane region" description="Helical" evidence="7">
    <location>
        <begin position="348"/>
        <end position="370"/>
    </location>
</feature>
<keyword evidence="2" id="KW-0813">Transport</keyword>
<feature type="transmembrane region" description="Helical" evidence="7">
    <location>
        <begin position="260"/>
        <end position="279"/>
    </location>
</feature>
<keyword evidence="5 7" id="KW-1133">Transmembrane helix</keyword>
<dbReference type="InterPro" id="IPR011701">
    <property type="entry name" value="MFS"/>
</dbReference>
<comment type="subcellular location">
    <subcellularLocation>
        <location evidence="1">Cell membrane</location>
        <topology evidence="1">Multi-pass membrane protein</topology>
    </subcellularLocation>
</comment>
<dbReference type="InterPro" id="IPR036259">
    <property type="entry name" value="MFS_trans_sf"/>
</dbReference>
<accession>A0A7K0BW81</accession>
<organism evidence="9 10">
    <name type="scientific">Actinomadura macrotermitis</name>
    <dbReference type="NCBI Taxonomy" id="2585200"/>
    <lineage>
        <taxon>Bacteria</taxon>
        <taxon>Bacillati</taxon>
        <taxon>Actinomycetota</taxon>
        <taxon>Actinomycetes</taxon>
        <taxon>Streptosporangiales</taxon>
        <taxon>Thermomonosporaceae</taxon>
        <taxon>Actinomadura</taxon>
    </lineage>
</organism>
<feature type="transmembrane region" description="Helical" evidence="7">
    <location>
        <begin position="179"/>
        <end position="198"/>
    </location>
</feature>
<feature type="transmembrane region" description="Helical" evidence="7">
    <location>
        <begin position="21"/>
        <end position="39"/>
    </location>
</feature>
<evidence type="ECO:0000256" key="4">
    <source>
        <dbReference type="ARBA" id="ARBA00022692"/>
    </source>
</evidence>
<feature type="transmembrane region" description="Helical" evidence="7">
    <location>
        <begin position="147"/>
        <end position="167"/>
    </location>
</feature>
<feature type="transmembrane region" description="Helical" evidence="7">
    <location>
        <begin position="291"/>
        <end position="308"/>
    </location>
</feature>
<dbReference type="AlphaFoldDB" id="A0A7K0BW81"/>
<dbReference type="Gene3D" id="1.20.1250.20">
    <property type="entry name" value="MFS general substrate transporter like domains"/>
    <property type="match status" value="1"/>
</dbReference>
<dbReference type="SUPFAM" id="SSF103473">
    <property type="entry name" value="MFS general substrate transporter"/>
    <property type="match status" value="1"/>
</dbReference>
<gene>
    <name evidence="9" type="ORF">ACRB68_35040</name>
</gene>
<evidence type="ECO:0000256" key="2">
    <source>
        <dbReference type="ARBA" id="ARBA00022448"/>
    </source>
</evidence>
<dbReference type="GO" id="GO:0005886">
    <property type="term" value="C:plasma membrane"/>
    <property type="evidence" value="ECO:0007669"/>
    <property type="project" value="UniProtKB-SubCell"/>
</dbReference>
<name>A0A7K0BW81_9ACTN</name>
<dbReference type="PROSITE" id="PS50850">
    <property type="entry name" value="MFS"/>
    <property type="match status" value="1"/>
</dbReference>
<feature type="domain" description="Major facilitator superfamily (MFS) profile" evidence="8">
    <location>
        <begin position="21"/>
        <end position="427"/>
    </location>
</feature>
<keyword evidence="10" id="KW-1185">Reference proteome</keyword>
<evidence type="ECO:0000256" key="6">
    <source>
        <dbReference type="ARBA" id="ARBA00023136"/>
    </source>
</evidence>
<protein>
    <recommendedName>
        <fullName evidence="8">Major facilitator superfamily (MFS) profile domain-containing protein</fullName>
    </recommendedName>
</protein>
<reference evidence="9 10" key="1">
    <citation type="submission" date="2019-10" db="EMBL/GenBank/DDBJ databases">
        <title>Actinomadura rubteroloni sp. nov. and Actinomadura macrotermitis sp. nov., isolated from the gut of fungus growing-termite Macrotermes natalensis.</title>
        <authorList>
            <person name="Benndorf R."/>
            <person name="Martin K."/>
            <person name="Kuefner M."/>
            <person name="De Beer W."/>
            <person name="Kaster A.-K."/>
            <person name="Vollmers J."/>
            <person name="Poulsen M."/>
            <person name="Beemelmanns C."/>
        </authorList>
    </citation>
    <scope>NUCLEOTIDE SEQUENCE [LARGE SCALE GENOMIC DNA]</scope>
    <source>
        <strain evidence="9 10">RB68</strain>
    </source>
</reference>
<sequence length="427" mass="44535">MTVRTAALPRSERHTLRNRKFSFFVTMAALTTVIASTTMPTPFYGAYSRELRLSNLQVTEVYAIYAFGIVAALVLFNSFSGAFGRRPLLLIGLACCLASDIVFLDVRSIGCLYAARVLSGLAAGVFMGTATVAALELAPEPMKKHATVWATAATVFGLSLGPVYSGIITGVSAHPERDVYLGHLVVAAAAVLALLASAEPLPRDRRVPFAWSPPVPPSRARREFFGLSLIGSSGLAAFGLLAGLTPAILGQIYSSRSGPAAGLIVGGAFAASAVSQLLLRDIAVPRGMRAGVTLVCAGLAILALGVLTKSEPVYVTAAVTIGLGQGLTMSRVVRVVSRSVDAARRVGVVNFFYVVVYTGAAIPVIAVPFLEDLAGLANSTYLFCGFSLVLCLAGRLLTRDGAASPQECGSAQGAVPARAVSGRDLRW</sequence>
<evidence type="ECO:0000313" key="9">
    <source>
        <dbReference type="EMBL" id="MQY05429.1"/>
    </source>
</evidence>
<dbReference type="InterPro" id="IPR020846">
    <property type="entry name" value="MFS_dom"/>
</dbReference>
<proteinExistence type="predicted"/>
<dbReference type="InterPro" id="IPR050171">
    <property type="entry name" value="MFS_Transporters"/>
</dbReference>
<dbReference type="GO" id="GO:0022857">
    <property type="term" value="F:transmembrane transporter activity"/>
    <property type="evidence" value="ECO:0007669"/>
    <property type="project" value="InterPro"/>
</dbReference>
<keyword evidence="3" id="KW-1003">Cell membrane</keyword>
<dbReference type="EMBL" id="WEGH01000002">
    <property type="protein sequence ID" value="MQY05429.1"/>
    <property type="molecule type" value="Genomic_DNA"/>
</dbReference>
<feature type="transmembrane region" description="Helical" evidence="7">
    <location>
        <begin position="314"/>
        <end position="336"/>
    </location>
</feature>
<feature type="transmembrane region" description="Helical" evidence="7">
    <location>
        <begin position="112"/>
        <end position="135"/>
    </location>
</feature>
<keyword evidence="6 7" id="KW-0472">Membrane</keyword>
<feature type="transmembrane region" description="Helical" evidence="7">
    <location>
        <begin position="376"/>
        <end position="397"/>
    </location>
</feature>
<feature type="transmembrane region" description="Helical" evidence="7">
    <location>
        <begin position="88"/>
        <end position="106"/>
    </location>
</feature>
<comment type="caution">
    <text evidence="9">The sequence shown here is derived from an EMBL/GenBank/DDBJ whole genome shotgun (WGS) entry which is preliminary data.</text>
</comment>
<evidence type="ECO:0000256" key="7">
    <source>
        <dbReference type="SAM" id="Phobius"/>
    </source>
</evidence>
<dbReference type="PANTHER" id="PTHR23517">
    <property type="entry name" value="RESISTANCE PROTEIN MDTM, PUTATIVE-RELATED-RELATED"/>
    <property type="match status" value="1"/>
</dbReference>
<evidence type="ECO:0000313" key="10">
    <source>
        <dbReference type="Proteomes" id="UP000487268"/>
    </source>
</evidence>
<evidence type="ECO:0000256" key="3">
    <source>
        <dbReference type="ARBA" id="ARBA00022475"/>
    </source>
</evidence>
<keyword evidence="4 7" id="KW-0812">Transmembrane</keyword>
<evidence type="ECO:0000259" key="8">
    <source>
        <dbReference type="PROSITE" id="PS50850"/>
    </source>
</evidence>
<evidence type="ECO:0000256" key="1">
    <source>
        <dbReference type="ARBA" id="ARBA00004651"/>
    </source>
</evidence>
<feature type="transmembrane region" description="Helical" evidence="7">
    <location>
        <begin position="224"/>
        <end position="248"/>
    </location>
</feature>
<evidence type="ECO:0000256" key="5">
    <source>
        <dbReference type="ARBA" id="ARBA00022989"/>
    </source>
</evidence>